<evidence type="ECO:0000313" key="5">
    <source>
        <dbReference type="Proteomes" id="UP001497457"/>
    </source>
</evidence>
<feature type="repeat" description="PPR" evidence="3">
    <location>
        <begin position="603"/>
        <end position="637"/>
    </location>
</feature>
<dbReference type="Proteomes" id="UP001497457">
    <property type="component" value="Chromosome 1b"/>
</dbReference>
<protein>
    <recommendedName>
        <fullName evidence="6">Pentatricopeptide repeat-containing protein</fullName>
    </recommendedName>
</protein>
<dbReference type="PANTHER" id="PTHR47933">
    <property type="entry name" value="PENTATRICOPEPTIDE REPEAT-CONTAINING PROTEIN 1, MITOCHONDRIAL"/>
    <property type="match status" value="1"/>
</dbReference>
<dbReference type="InterPro" id="IPR051240">
    <property type="entry name" value="Mito_RNA-Proc/Resp"/>
</dbReference>
<evidence type="ECO:0000256" key="3">
    <source>
        <dbReference type="PROSITE-ProRule" id="PRU00708"/>
    </source>
</evidence>
<dbReference type="Pfam" id="PF01535">
    <property type="entry name" value="PPR"/>
    <property type="match status" value="2"/>
</dbReference>
<feature type="repeat" description="PPR" evidence="3">
    <location>
        <begin position="425"/>
        <end position="459"/>
    </location>
</feature>
<feature type="repeat" description="PPR" evidence="3">
    <location>
        <begin position="821"/>
        <end position="855"/>
    </location>
</feature>
<evidence type="ECO:0000256" key="2">
    <source>
        <dbReference type="ARBA" id="ARBA00022946"/>
    </source>
</evidence>
<accession>A0ABC8VG87</accession>
<feature type="repeat" description="PPR" evidence="3">
    <location>
        <begin position="390"/>
        <end position="424"/>
    </location>
</feature>
<feature type="repeat" description="PPR" evidence="3">
    <location>
        <begin position="355"/>
        <end position="389"/>
    </location>
</feature>
<evidence type="ECO:0008006" key="6">
    <source>
        <dbReference type="Google" id="ProtNLM"/>
    </source>
</evidence>
<gene>
    <name evidence="4" type="ORF">URODEC1_LOCUS3153</name>
</gene>
<name>A0ABC8VG87_9POAL</name>
<evidence type="ECO:0000313" key="4">
    <source>
        <dbReference type="EMBL" id="CAL4890270.1"/>
    </source>
</evidence>
<dbReference type="AlphaFoldDB" id="A0ABC8VG87"/>
<reference evidence="5" key="1">
    <citation type="submission" date="2024-06" db="EMBL/GenBank/DDBJ databases">
        <authorList>
            <person name="Ryan C."/>
        </authorList>
    </citation>
    <scope>NUCLEOTIDE SEQUENCE [LARGE SCALE GENOMIC DNA]</scope>
</reference>
<proteinExistence type="predicted"/>
<keyword evidence="2" id="KW-0809">Transit peptide</keyword>
<dbReference type="EMBL" id="OZ075111">
    <property type="protein sequence ID" value="CAL4890270.1"/>
    <property type="molecule type" value="Genomic_DNA"/>
</dbReference>
<sequence length="914" mass="102596">MPRVHLAPLSSRSRRRLLLSRPLLGILSNTFSASASAPPPRALPPPLPALSPLLPPRSEEASSVAAASTAIAASFRDWFVESPVAVPAPLRALDAIYEALASDGTAALEALPLSEQLVLAVLGHCPRRLPDDDALLLLRLKFFDWSGRHPRYRHTRAVYHAVFRLLSRARRNAVVVNWLRLFSDSLSASGHPRFHDTLVVGYAVAGDPQRGLSLLGNMRFRGLDLDAVSSRILLNSLVDASLHDLADSFARNLPASPYATCIRIKSMCRRARLEDAVALLDTLPFAEASSGPAAGSVVTEFCRRGRFGEAAQIVDKFASCDVYGAWIHGLIEAGRLDTTLKFISDKKESEGYIPDGQRYDKLIYRLLRRNRLGEVYDLLVEMMEEGIAPGRSTMNAALCFFCKAGLVEVAMHLYRSRMELGINPNKDVYNNLIRALCRGGETEEACLVLEQAMEGGYFPGRQAFAMFANMLCQEGKLDKVRELLDRALKQEVWPMDSVLAKYLVALCKSGNVEEACVVPQIASSKSHVGLYRYESTYKSLIRALILIKRVDMLPRLVLEMQDTGHIPSRSLYQSVVCALCELNRYAEILELLDSQLQRTELQPRVCYNYFISGAGHAKRADMAREVYNRMEISGIEPSVESNTLLLMSYLRSRRIGDALNFFNLIRGKKRPGSKLYNVFISGLCEAQKPEQAMVFWREARDNGVIPSISCYEHLVLLLCSVRDYDSVVKVIDDFRETGRPVSAFLCNVLLLHTLMGDNLLKALLRSRDKSKPLEVNGEEIHGREAGRLLIGDLVTSFASGIRNMSDLEHLGEEMEKYFPVDSYTYNMLLRGLSMAGRMDAACNLYERMCRKGYQPNRWTFDIMVHGFCKTGDKNEAERWMDAMYRNGFYPTWYTMRLYNSASLQAHNQKIISFV</sequence>
<keyword evidence="1" id="KW-0677">Repeat</keyword>
<reference evidence="4 5" key="2">
    <citation type="submission" date="2024-10" db="EMBL/GenBank/DDBJ databases">
        <authorList>
            <person name="Ryan C."/>
        </authorList>
    </citation>
    <scope>NUCLEOTIDE SEQUENCE [LARGE SCALE GENOMIC DNA]</scope>
</reference>
<evidence type="ECO:0000256" key="1">
    <source>
        <dbReference type="ARBA" id="ARBA00022737"/>
    </source>
</evidence>
<dbReference type="Pfam" id="PF13041">
    <property type="entry name" value="PPR_2"/>
    <property type="match status" value="2"/>
</dbReference>
<feature type="repeat" description="PPR" evidence="3">
    <location>
        <begin position="672"/>
        <end position="706"/>
    </location>
</feature>
<dbReference type="NCBIfam" id="TIGR00756">
    <property type="entry name" value="PPR"/>
    <property type="match status" value="6"/>
</dbReference>
<dbReference type="Gene3D" id="1.25.40.10">
    <property type="entry name" value="Tetratricopeptide repeat domain"/>
    <property type="match status" value="5"/>
</dbReference>
<keyword evidence="5" id="KW-1185">Reference proteome</keyword>
<dbReference type="InterPro" id="IPR002885">
    <property type="entry name" value="PPR_rpt"/>
</dbReference>
<feature type="repeat" description="PPR" evidence="3">
    <location>
        <begin position="856"/>
        <end position="890"/>
    </location>
</feature>
<dbReference type="InterPro" id="IPR011990">
    <property type="entry name" value="TPR-like_helical_dom_sf"/>
</dbReference>
<organism evidence="4 5">
    <name type="scientific">Urochloa decumbens</name>
    <dbReference type="NCBI Taxonomy" id="240449"/>
    <lineage>
        <taxon>Eukaryota</taxon>
        <taxon>Viridiplantae</taxon>
        <taxon>Streptophyta</taxon>
        <taxon>Embryophyta</taxon>
        <taxon>Tracheophyta</taxon>
        <taxon>Spermatophyta</taxon>
        <taxon>Magnoliopsida</taxon>
        <taxon>Liliopsida</taxon>
        <taxon>Poales</taxon>
        <taxon>Poaceae</taxon>
        <taxon>PACMAD clade</taxon>
        <taxon>Panicoideae</taxon>
        <taxon>Panicodae</taxon>
        <taxon>Paniceae</taxon>
        <taxon>Melinidinae</taxon>
        <taxon>Urochloa</taxon>
    </lineage>
</organism>
<dbReference type="SUPFAM" id="SSF48452">
    <property type="entry name" value="TPR-like"/>
    <property type="match status" value="1"/>
</dbReference>
<dbReference type="PROSITE" id="PS51375">
    <property type="entry name" value="PPR"/>
    <property type="match status" value="7"/>
</dbReference>
<dbReference type="PANTHER" id="PTHR47933:SF32">
    <property type="entry name" value="OS06G0152500 PROTEIN"/>
    <property type="match status" value="1"/>
</dbReference>